<accession>A6NTP7</accession>
<dbReference type="EMBL" id="AAXG02000010">
    <property type="protein sequence ID" value="EDN00810.1"/>
    <property type="molecule type" value="Genomic_DNA"/>
</dbReference>
<dbReference type="STRING" id="411467.BACCAP_01576"/>
<evidence type="ECO:0000313" key="1">
    <source>
        <dbReference type="EMBL" id="EDN00810.1"/>
    </source>
</evidence>
<evidence type="ECO:0000313" key="2">
    <source>
        <dbReference type="Proteomes" id="UP000003639"/>
    </source>
</evidence>
<dbReference type="eggNOG" id="ENOG50331N8">
    <property type="taxonomic scope" value="Bacteria"/>
</dbReference>
<dbReference type="AlphaFoldDB" id="A6NTP7"/>
<dbReference type="Proteomes" id="UP000003639">
    <property type="component" value="Unassembled WGS sequence"/>
</dbReference>
<organism evidence="1 2">
    <name type="scientific">Pseudoflavonifractor capillosus ATCC 29799</name>
    <dbReference type="NCBI Taxonomy" id="411467"/>
    <lineage>
        <taxon>Bacteria</taxon>
        <taxon>Bacillati</taxon>
        <taxon>Bacillota</taxon>
        <taxon>Clostridia</taxon>
        <taxon>Eubacteriales</taxon>
        <taxon>Oscillospiraceae</taxon>
        <taxon>Pseudoflavonifractor</taxon>
    </lineage>
</organism>
<dbReference type="OrthoDB" id="1861068at2"/>
<name>A6NTP7_9FIRM</name>
<protein>
    <submittedName>
        <fullName evidence="1">CRISPR-associated protein (Cas_TM1812)</fullName>
    </submittedName>
</protein>
<dbReference type="RefSeq" id="WP_006572124.1">
    <property type="nucleotide sequence ID" value="NZ_AAXG02000010.1"/>
</dbReference>
<gene>
    <name evidence="1" type="ORF">BACCAP_01576</name>
</gene>
<keyword evidence="2" id="KW-1185">Reference proteome</keyword>
<reference evidence="1 2" key="1">
    <citation type="submission" date="2007-04" db="EMBL/GenBank/DDBJ databases">
        <authorList>
            <person name="Fulton L."/>
            <person name="Clifton S."/>
            <person name="Fulton B."/>
            <person name="Xu J."/>
            <person name="Minx P."/>
            <person name="Pepin K.H."/>
            <person name="Johnson M."/>
            <person name="Thiruvilangam P."/>
            <person name="Bhonagiri V."/>
            <person name="Nash W.E."/>
            <person name="Mardis E.R."/>
            <person name="Wilson R.K."/>
        </authorList>
    </citation>
    <scope>NUCLEOTIDE SEQUENCE [LARGE SCALE GENOMIC DNA]</scope>
    <source>
        <strain evidence="1 2">ATCC 29799</strain>
    </source>
</reference>
<comment type="caution">
    <text evidence="1">The sequence shown here is derived from an EMBL/GenBank/DDBJ whole genome shotgun (WGS) entry which is preliminary data.</text>
</comment>
<sequence>MAKKILVFLSQYREPPDMQLYSAPDGTTVGGALTNDAPLRYLLHKHPDTEELLCITTAKSAATFQRLEQLLREDGCSAECRKIAYDEAQSFEATVLPVVSASLQPGDQLLLDITGGLRDIILYLTLLCRIFTYRGIRITEAVYSNLNPPRIAGATSLLQMFDLVGGMQELTSFGSVRTLRAYYARQKPDEAVEELLSSVEQLKECIDLCRTQKLMDGMERFRLALQNAAESNDPMLHVLLPVFRSKFGDKVDILQLIRWCIDSEMLQQALTIYNELIPELIYGDNGLVYATWAIPALTKNYATYETGQLVDGVLKMSQRHLAQQKERGRTVFDSQGLLDALRTEDDRRDLLYLLDTGIGETALPDYVRENLAAVCALAYDRSGEGPYDPDWVEQLPKNRRYLSTMQEWMESEQLETAESFLASLYRCPEKKRAKLLERPEWDFIPYHGKKMGFVKTIDQLGELMPLFGYDASIPVKRLQHILADYLYIRTLRNMANHANDSSTADQKQILEDLVEYQYPDPEEVGSAEAGRLLIQAVERLEQELYQ</sequence>
<proteinExistence type="predicted"/>
<reference evidence="1 2" key="2">
    <citation type="submission" date="2007-06" db="EMBL/GenBank/DDBJ databases">
        <title>Draft genome sequence of Pseudoflavonifractor capillosus ATCC 29799.</title>
        <authorList>
            <person name="Sudarsanam P."/>
            <person name="Ley R."/>
            <person name="Guruge J."/>
            <person name="Turnbaugh P.J."/>
            <person name="Mahowald M."/>
            <person name="Liep D."/>
            <person name="Gordon J."/>
        </authorList>
    </citation>
    <scope>NUCLEOTIDE SEQUENCE [LARGE SCALE GENOMIC DNA]</scope>
    <source>
        <strain evidence="1 2">ATCC 29799</strain>
    </source>
</reference>